<evidence type="ECO:0000313" key="2">
    <source>
        <dbReference type="Proteomes" id="UP000248817"/>
    </source>
</evidence>
<evidence type="ECO:0000313" key="1">
    <source>
        <dbReference type="EMBL" id="PYI34632.1"/>
    </source>
</evidence>
<protein>
    <submittedName>
        <fullName evidence="1">Uncharacterized protein</fullName>
    </submittedName>
</protein>
<gene>
    <name evidence="1" type="ORF">BP00DRAFT_39352</name>
</gene>
<sequence>MSGIRTSPLPSPLNSELARRYGTVHLIVLVFCVALEGEEEVGGPALFLFPCTSTVQCSAIPLPNIVTIVQFQFSTVPTYETTPDVTYEGSPWLAVRSVTSVAVSAHHPPPLRSETLEKAGFSGPWLH</sequence>
<name>A0A2V5IHA8_9EURO</name>
<dbReference type="AlphaFoldDB" id="A0A2V5IHA8"/>
<keyword evidence="2" id="KW-1185">Reference proteome</keyword>
<organism evidence="1 2">
    <name type="scientific">Aspergillus indologenus CBS 114.80</name>
    <dbReference type="NCBI Taxonomy" id="1450541"/>
    <lineage>
        <taxon>Eukaryota</taxon>
        <taxon>Fungi</taxon>
        <taxon>Dikarya</taxon>
        <taxon>Ascomycota</taxon>
        <taxon>Pezizomycotina</taxon>
        <taxon>Eurotiomycetes</taxon>
        <taxon>Eurotiomycetidae</taxon>
        <taxon>Eurotiales</taxon>
        <taxon>Aspergillaceae</taxon>
        <taxon>Aspergillus</taxon>
        <taxon>Aspergillus subgen. Circumdati</taxon>
    </lineage>
</organism>
<accession>A0A2V5IHA8</accession>
<proteinExistence type="predicted"/>
<dbReference type="EMBL" id="KZ825474">
    <property type="protein sequence ID" value="PYI34632.1"/>
    <property type="molecule type" value="Genomic_DNA"/>
</dbReference>
<reference evidence="1 2" key="1">
    <citation type="submission" date="2018-02" db="EMBL/GenBank/DDBJ databases">
        <title>The genomes of Aspergillus section Nigri reveals drivers in fungal speciation.</title>
        <authorList>
            <consortium name="DOE Joint Genome Institute"/>
            <person name="Vesth T.C."/>
            <person name="Nybo J."/>
            <person name="Theobald S."/>
            <person name="Brandl J."/>
            <person name="Frisvad J.C."/>
            <person name="Nielsen K.F."/>
            <person name="Lyhne E.K."/>
            <person name="Kogle M.E."/>
            <person name="Kuo A."/>
            <person name="Riley R."/>
            <person name="Clum A."/>
            <person name="Nolan M."/>
            <person name="Lipzen A."/>
            <person name="Salamov A."/>
            <person name="Henrissat B."/>
            <person name="Wiebenga A."/>
            <person name="De vries R.P."/>
            <person name="Grigoriev I.V."/>
            <person name="Mortensen U.H."/>
            <person name="Andersen M.R."/>
            <person name="Baker S.E."/>
        </authorList>
    </citation>
    <scope>NUCLEOTIDE SEQUENCE [LARGE SCALE GENOMIC DNA]</scope>
    <source>
        <strain evidence="1 2">CBS 114.80</strain>
    </source>
</reference>
<dbReference type="Proteomes" id="UP000248817">
    <property type="component" value="Unassembled WGS sequence"/>
</dbReference>